<dbReference type="InterPro" id="IPR025641">
    <property type="entry name" value="DUF4340"/>
</dbReference>
<dbReference type="EMBL" id="UINC01010384">
    <property type="protein sequence ID" value="SVA46199.1"/>
    <property type="molecule type" value="Genomic_DNA"/>
</dbReference>
<evidence type="ECO:0000313" key="2">
    <source>
        <dbReference type="EMBL" id="SVA46199.1"/>
    </source>
</evidence>
<dbReference type="AlphaFoldDB" id="A0A381W0W7"/>
<dbReference type="Pfam" id="PF14238">
    <property type="entry name" value="DUF4340"/>
    <property type="match status" value="1"/>
</dbReference>
<proteinExistence type="predicted"/>
<sequence length="301" mass="33395">MALIAIGVAGILYRVISSGGTDFRMEGLMPITQDVIDRIEISKSGERAELVRMGEEDWRVGKNPTFAPRMSDFWLHVTDIPDAQLVARNPKHHSVLGVDENSGIELTFYLGQAVQEEFLVGKWSPDVKLCYVRKAGKDEVYGIPCSRDNVFSANSDSWRNPIVASIPPGDIESFDFIYPDSSLGFSVTKVDSGWEVSSQSELEGMADERVVDMIIQALAVVPAMGFVEDIEQKALDFAAPDGAIRINTFEGSNSPTTRLKFIRNDELTYYVKTPSQSTVFLVDANLSEFLLMNKENILLPD</sequence>
<reference evidence="2" key="1">
    <citation type="submission" date="2018-05" db="EMBL/GenBank/DDBJ databases">
        <authorList>
            <person name="Lanie J.A."/>
            <person name="Ng W.-L."/>
            <person name="Kazmierczak K.M."/>
            <person name="Andrzejewski T.M."/>
            <person name="Davidsen T.M."/>
            <person name="Wayne K.J."/>
            <person name="Tettelin H."/>
            <person name="Glass J.I."/>
            <person name="Rusch D."/>
            <person name="Podicherti R."/>
            <person name="Tsui H.-C.T."/>
            <person name="Winkler M.E."/>
        </authorList>
    </citation>
    <scope>NUCLEOTIDE SEQUENCE</scope>
</reference>
<organism evidence="2">
    <name type="scientific">marine metagenome</name>
    <dbReference type="NCBI Taxonomy" id="408172"/>
    <lineage>
        <taxon>unclassified sequences</taxon>
        <taxon>metagenomes</taxon>
        <taxon>ecological metagenomes</taxon>
    </lineage>
</organism>
<accession>A0A381W0W7</accession>
<protein>
    <recommendedName>
        <fullName evidence="1">DUF4340 domain-containing protein</fullName>
    </recommendedName>
</protein>
<feature type="domain" description="DUF4340" evidence="1">
    <location>
        <begin position="83"/>
        <end position="234"/>
    </location>
</feature>
<evidence type="ECO:0000259" key="1">
    <source>
        <dbReference type="Pfam" id="PF14238"/>
    </source>
</evidence>
<gene>
    <name evidence="2" type="ORF">METZ01_LOCUS99053</name>
</gene>
<name>A0A381W0W7_9ZZZZ</name>